<gene>
    <name evidence="2" type="primary">thiL</name>
    <name evidence="5" type="ORF">CKG00_17895</name>
</gene>
<dbReference type="GO" id="GO:0009229">
    <property type="term" value="P:thiamine diphosphate biosynthetic process"/>
    <property type="evidence" value="ECO:0007669"/>
    <property type="project" value="UniProtKB-UniRule"/>
</dbReference>
<dbReference type="NCBIfam" id="NF004350">
    <property type="entry name" value="PRK05731.1-1"/>
    <property type="match status" value="1"/>
</dbReference>
<comment type="pathway">
    <text evidence="2">Cofactor biosynthesis; thiamine diphosphate biosynthesis; thiamine diphosphate from thiamine phosphate: step 1/1.</text>
</comment>
<keyword evidence="2" id="KW-0067">ATP-binding</keyword>
<dbReference type="UniPathway" id="UPA00060">
    <property type="reaction ID" value="UER00142"/>
</dbReference>
<dbReference type="InterPro" id="IPR006283">
    <property type="entry name" value="ThiL-like"/>
</dbReference>
<feature type="binding site" evidence="2">
    <location>
        <position position="146"/>
    </location>
    <ligand>
        <name>ATP</name>
        <dbReference type="ChEBI" id="CHEBI:30616"/>
    </ligand>
</feature>
<dbReference type="EMBL" id="NRQY01000003">
    <property type="protein sequence ID" value="RUT64240.1"/>
    <property type="molecule type" value="Genomic_DNA"/>
</dbReference>
<feature type="domain" description="PurM-like N-terminal" evidence="3">
    <location>
        <begin position="28"/>
        <end position="138"/>
    </location>
</feature>
<dbReference type="GO" id="GO:0009030">
    <property type="term" value="F:thiamine-phosphate kinase activity"/>
    <property type="evidence" value="ECO:0007669"/>
    <property type="project" value="UniProtKB-UniRule"/>
</dbReference>
<dbReference type="Pfam" id="PF00586">
    <property type="entry name" value="AIRS"/>
    <property type="match status" value="1"/>
</dbReference>
<accession>A0A433ZQ42</accession>
<dbReference type="AlphaFoldDB" id="A0A433ZQ42"/>
<dbReference type="Gene3D" id="3.90.650.10">
    <property type="entry name" value="PurM-like C-terminal domain"/>
    <property type="match status" value="1"/>
</dbReference>
<dbReference type="PANTHER" id="PTHR30270">
    <property type="entry name" value="THIAMINE-MONOPHOSPHATE KINASE"/>
    <property type="match status" value="1"/>
</dbReference>
<feature type="binding site" evidence="2">
    <location>
        <position position="212"/>
    </location>
    <ligand>
        <name>Mg(2+)</name>
        <dbReference type="ChEBI" id="CHEBI:18420"/>
        <label>3</label>
    </ligand>
</feature>
<keyword evidence="2" id="KW-0479">Metal-binding</keyword>
<dbReference type="GO" id="GO:0000287">
    <property type="term" value="F:magnesium ion binding"/>
    <property type="evidence" value="ECO:0007669"/>
    <property type="project" value="UniProtKB-UniRule"/>
</dbReference>
<dbReference type="NCBIfam" id="TIGR01379">
    <property type="entry name" value="thiL"/>
    <property type="match status" value="1"/>
</dbReference>
<keyword evidence="2" id="KW-0808">Transferase</keyword>
<sequence length="334" mass="36201">MACGEFDLIRRFFDRQHYYRRDVELGIGDDCALMTVAEKQQVAVSTDTLVSGIHFLPSVSARDLAWKSLAVNLSDLAAIGADPAWVSLALTLPSIDEAWLGEFSDSFFEQLNYYGMQLIGGDTTRGPMSLTLTVHGLVPAGRAMKRAGARNGDWIYVTGTLGDSAAGLAILLDELQPEDPAHKEYLLKRHLRPQPRILQGQALRDLASSAIDISDGLISDLGHILKASRCGARIELDNLPMSEALKACSSPEQSLARALAGGEDYELCFTVPEINRGALEMALAHTGAPFCCIGQMKPESDGIRYFSKGEEVKPALSGFDHFAVKASAELLLMT</sequence>
<feature type="binding site" evidence="2">
    <location>
        <position position="47"/>
    </location>
    <ligand>
        <name>Mg(2+)</name>
        <dbReference type="ChEBI" id="CHEBI:18420"/>
        <label>2</label>
    </ligand>
</feature>
<dbReference type="CDD" id="cd02194">
    <property type="entry name" value="ThiL"/>
    <property type="match status" value="1"/>
</dbReference>
<feature type="domain" description="PurM-like C-terminal" evidence="4">
    <location>
        <begin position="151"/>
        <end position="300"/>
    </location>
</feature>
<feature type="binding site" evidence="2">
    <location>
        <position position="122"/>
    </location>
    <ligand>
        <name>Mg(2+)</name>
        <dbReference type="ChEBI" id="CHEBI:18420"/>
        <label>1</label>
    </ligand>
</feature>
<dbReference type="OrthoDB" id="9802811at2"/>
<feature type="binding site" evidence="2">
    <location>
        <position position="47"/>
    </location>
    <ligand>
        <name>Mg(2+)</name>
        <dbReference type="ChEBI" id="CHEBI:18420"/>
        <label>1</label>
    </ligand>
</feature>
<feature type="binding site" evidence="2">
    <location>
        <position position="46"/>
    </location>
    <ligand>
        <name>Mg(2+)</name>
        <dbReference type="ChEBI" id="CHEBI:18420"/>
        <label>1</label>
    </ligand>
</feature>
<evidence type="ECO:0000256" key="2">
    <source>
        <dbReference type="HAMAP-Rule" id="MF_02128"/>
    </source>
</evidence>
<dbReference type="EC" id="2.7.4.16" evidence="2"/>
<feature type="binding site" evidence="2">
    <location>
        <position position="75"/>
    </location>
    <ligand>
        <name>Mg(2+)</name>
        <dbReference type="ChEBI" id="CHEBI:18420"/>
        <label>2</label>
    </ligand>
</feature>
<dbReference type="GO" id="GO:0009228">
    <property type="term" value="P:thiamine biosynthetic process"/>
    <property type="evidence" value="ECO:0007669"/>
    <property type="project" value="UniProtKB-KW"/>
</dbReference>
<comment type="miscellaneous">
    <text evidence="2">Reaction mechanism of ThiL seems to utilize a direct, inline transfer of the gamma-phosphate of ATP to TMP rather than a phosphorylated enzyme intermediate.</text>
</comment>
<feature type="binding site" evidence="2">
    <location>
        <position position="319"/>
    </location>
    <ligand>
        <name>substrate</name>
    </ligand>
</feature>
<comment type="caution">
    <text evidence="5">The sequence shown here is derived from an EMBL/GenBank/DDBJ whole genome shotgun (WGS) entry which is preliminary data.</text>
</comment>
<feature type="binding site" evidence="2">
    <location>
        <position position="30"/>
    </location>
    <ligand>
        <name>Mg(2+)</name>
        <dbReference type="ChEBI" id="CHEBI:18420"/>
        <label>4</label>
    </ligand>
</feature>
<feature type="binding site" evidence="2">
    <location>
        <position position="54"/>
    </location>
    <ligand>
        <name>substrate</name>
    </ligand>
</feature>
<dbReference type="PIRSF" id="PIRSF005303">
    <property type="entry name" value="Thiam_monoph_kin"/>
    <property type="match status" value="1"/>
</dbReference>
<protein>
    <recommendedName>
        <fullName evidence="2">Thiamine-monophosphate kinase</fullName>
        <shortName evidence="2">TMP kinase</shortName>
        <shortName evidence="2">Thiamine-phosphate kinase</shortName>
        <ecNumber evidence="2">2.7.4.16</ecNumber>
    </recommendedName>
</protein>
<dbReference type="HAMAP" id="MF_02128">
    <property type="entry name" value="TMP_kinase"/>
    <property type="match status" value="1"/>
</dbReference>
<dbReference type="GO" id="GO:0005524">
    <property type="term" value="F:ATP binding"/>
    <property type="evidence" value="ECO:0007669"/>
    <property type="project" value="UniProtKB-UniRule"/>
</dbReference>
<dbReference type="Gene3D" id="3.30.1330.10">
    <property type="entry name" value="PurM-like, N-terminal domain"/>
    <property type="match status" value="1"/>
</dbReference>
<feature type="binding site" evidence="2">
    <location>
        <position position="75"/>
    </location>
    <ligand>
        <name>Mg(2+)</name>
        <dbReference type="ChEBI" id="CHEBI:18420"/>
        <label>3</label>
    </ligand>
</feature>
<comment type="catalytic activity">
    <reaction evidence="2">
        <text>thiamine phosphate + ATP = thiamine diphosphate + ADP</text>
        <dbReference type="Rhea" id="RHEA:15913"/>
        <dbReference type="ChEBI" id="CHEBI:30616"/>
        <dbReference type="ChEBI" id="CHEBI:37575"/>
        <dbReference type="ChEBI" id="CHEBI:58937"/>
        <dbReference type="ChEBI" id="CHEBI:456216"/>
        <dbReference type="EC" id="2.7.4.16"/>
    </reaction>
</comment>
<keyword evidence="2 5" id="KW-0418">Kinase</keyword>
<dbReference type="Proteomes" id="UP000286908">
    <property type="component" value="Unassembled WGS sequence"/>
</dbReference>
<feature type="binding site" evidence="2">
    <location>
        <position position="75"/>
    </location>
    <ligand>
        <name>Mg(2+)</name>
        <dbReference type="ChEBI" id="CHEBI:18420"/>
        <label>4</label>
    </ligand>
</feature>
<evidence type="ECO:0000313" key="6">
    <source>
        <dbReference type="Proteomes" id="UP000286908"/>
    </source>
</evidence>
<dbReference type="Pfam" id="PF02769">
    <property type="entry name" value="AIRS_C"/>
    <property type="match status" value="1"/>
</dbReference>
<dbReference type="InterPro" id="IPR016188">
    <property type="entry name" value="PurM-like_N"/>
</dbReference>
<feature type="binding site" evidence="2">
    <location>
        <position position="214"/>
    </location>
    <ligand>
        <name>ATP</name>
        <dbReference type="ChEBI" id="CHEBI:30616"/>
    </ligand>
</feature>
<feature type="binding site" evidence="2">
    <location>
        <begin position="121"/>
        <end position="122"/>
    </location>
    <ligand>
        <name>ATP</name>
        <dbReference type="ChEBI" id="CHEBI:30616"/>
    </ligand>
</feature>
<evidence type="ECO:0000256" key="1">
    <source>
        <dbReference type="ARBA" id="ARBA00022977"/>
    </source>
</evidence>
<keyword evidence="2" id="KW-0547">Nucleotide-binding</keyword>
<dbReference type="InterPro" id="IPR036921">
    <property type="entry name" value="PurM-like_N_sf"/>
</dbReference>
<comment type="caution">
    <text evidence="2">Lacks conserved residue(s) required for the propagation of feature annotation.</text>
</comment>
<evidence type="ECO:0000259" key="3">
    <source>
        <dbReference type="Pfam" id="PF00586"/>
    </source>
</evidence>
<evidence type="ECO:0000259" key="4">
    <source>
        <dbReference type="Pfam" id="PF02769"/>
    </source>
</evidence>
<evidence type="ECO:0000313" key="5">
    <source>
        <dbReference type="EMBL" id="RUT64240.1"/>
    </source>
</evidence>
<proteinExistence type="inferred from homology"/>
<feature type="binding site" evidence="2">
    <location>
        <position position="45"/>
    </location>
    <ligand>
        <name>Mg(2+)</name>
        <dbReference type="ChEBI" id="CHEBI:18420"/>
        <label>4</label>
    </ligand>
</feature>
<feature type="binding site" evidence="2">
    <location>
        <position position="30"/>
    </location>
    <ligand>
        <name>Mg(2+)</name>
        <dbReference type="ChEBI" id="CHEBI:18420"/>
        <label>3</label>
    </ligand>
</feature>
<keyword evidence="1 2" id="KW-0784">Thiamine biosynthesis</keyword>
<dbReference type="InterPro" id="IPR010918">
    <property type="entry name" value="PurM-like_C_dom"/>
</dbReference>
<dbReference type="SUPFAM" id="SSF56042">
    <property type="entry name" value="PurM C-terminal domain-like"/>
    <property type="match status" value="1"/>
</dbReference>
<feature type="binding site" evidence="2">
    <location>
        <position position="263"/>
    </location>
    <ligand>
        <name>substrate</name>
    </ligand>
</feature>
<reference evidence="5 6" key="1">
    <citation type="submission" date="2017-08" db="EMBL/GenBank/DDBJ databases">
        <title>Draft genome sequence of pheromone producing symbiont Morganella morganii, of the female New Zealand grass grub Costelytra giveni.</title>
        <authorList>
            <person name="Laugraud A."/>
            <person name="Young S.D."/>
            <person name="Hurst M.H."/>
        </authorList>
    </citation>
    <scope>NUCLEOTIDE SEQUENCE [LARGE SCALE GENOMIC DNA]</scope>
    <source>
        <strain evidence="5 6">MMsCG</strain>
    </source>
</reference>
<dbReference type="InterPro" id="IPR036676">
    <property type="entry name" value="PurM-like_C_sf"/>
</dbReference>
<dbReference type="PANTHER" id="PTHR30270:SF0">
    <property type="entry name" value="THIAMINE-MONOPHOSPHATE KINASE"/>
    <property type="match status" value="1"/>
</dbReference>
<dbReference type="SUPFAM" id="SSF55326">
    <property type="entry name" value="PurM N-terminal domain-like"/>
    <property type="match status" value="1"/>
</dbReference>
<organism evidence="5 6">
    <name type="scientific">Morganella morganii</name>
    <name type="common">Proteus morganii</name>
    <dbReference type="NCBI Taxonomy" id="582"/>
    <lineage>
        <taxon>Bacteria</taxon>
        <taxon>Pseudomonadati</taxon>
        <taxon>Pseudomonadota</taxon>
        <taxon>Gammaproteobacteria</taxon>
        <taxon>Enterobacterales</taxon>
        <taxon>Morganellaceae</taxon>
        <taxon>Morganella</taxon>
    </lineage>
</organism>
<feature type="binding site" evidence="2">
    <location>
        <position position="215"/>
    </location>
    <ligand>
        <name>Mg(2+)</name>
        <dbReference type="ChEBI" id="CHEBI:18420"/>
        <label>5</label>
    </ligand>
</feature>
<comment type="function">
    <text evidence="2">Catalyzes the ATP-dependent phosphorylation of thiamine-monophosphate (TMP) to form thiamine-pyrophosphate (TPP), the active form of vitamin B1.</text>
</comment>
<keyword evidence="2" id="KW-0460">Magnesium</keyword>
<comment type="similarity">
    <text evidence="2">Belongs to the thiamine-monophosphate kinase family.</text>
</comment>
<name>A0A433ZQ42_MORMO</name>